<dbReference type="Pfam" id="PF20563">
    <property type="entry name" value="DUF6773"/>
    <property type="match status" value="1"/>
</dbReference>
<evidence type="ECO:0000313" key="2">
    <source>
        <dbReference type="EMBL" id="XAH74460.1"/>
    </source>
</evidence>
<dbReference type="EMBL" id="CP146256">
    <property type="protein sequence ID" value="XAH74460.1"/>
    <property type="molecule type" value="Genomic_DNA"/>
</dbReference>
<protein>
    <submittedName>
        <fullName evidence="2">DUF6773 family protein</fullName>
    </submittedName>
</protein>
<proteinExistence type="predicted"/>
<reference evidence="2 3" key="1">
    <citation type="submission" date="2024-02" db="EMBL/GenBank/DDBJ databases">
        <title>Bacterial strain from lacustrine sediment.</title>
        <authorList>
            <person name="Petit C."/>
            <person name="Fadhlaoui K."/>
        </authorList>
    </citation>
    <scope>NUCLEOTIDE SEQUENCE [LARGE SCALE GENOMIC DNA]</scope>
    <source>
        <strain evidence="2 3">IPX-CK</strain>
    </source>
</reference>
<feature type="transmembrane region" description="Helical" evidence="1">
    <location>
        <begin position="110"/>
        <end position="129"/>
    </location>
</feature>
<sequence>MKNDRIQDERIVLTRRKIQSDAYQVLVCILVISIIVQQFFLNAPFSQFAVEFFCLIGSGIYMTIRHLTAGIDIWSPKEKSSKSLLISILTSGVISVILLAFLSGEDNIENLVLFFVCFTVFSFIIHTLMRFINKKKQEGIDNKMNKDEMNN</sequence>
<organism evidence="2 3">
    <name type="scientific">Kineothrix sedimenti</name>
    <dbReference type="NCBI Taxonomy" id="3123317"/>
    <lineage>
        <taxon>Bacteria</taxon>
        <taxon>Bacillati</taxon>
        <taxon>Bacillota</taxon>
        <taxon>Clostridia</taxon>
        <taxon>Lachnospirales</taxon>
        <taxon>Lachnospiraceae</taxon>
        <taxon>Kineothrix</taxon>
    </lineage>
</organism>
<keyword evidence="3" id="KW-1185">Reference proteome</keyword>
<dbReference type="Proteomes" id="UP001451571">
    <property type="component" value="Chromosome"/>
</dbReference>
<gene>
    <name evidence="2" type="ORF">V6984_01450</name>
</gene>
<evidence type="ECO:0000256" key="1">
    <source>
        <dbReference type="SAM" id="Phobius"/>
    </source>
</evidence>
<feature type="transmembrane region" description="Helical" evidence="1">
    <location>
        <begin position="46"/>
        <end position="64"/>
    </location>
</feature>
<keyword evidence="1" id="KW-0472">Membrane</keyword>
<dbReference type="RefSeq" id="WP_342758053.1">
    <property type="nucleotide sequence ID" value="NZ_CP146256.1"/>
</dbReference>
<keyword evidence="1" id="KW-0812">Transmembrane</keyword>
<dbReference type="InterPro" id="IPR046664">
    <property type="entry name" value="DUF6773"/>
</dbReference>
<keyword evidence="1" id="KW-1133">Transmembrane helix</keyword>
<feature type="transmembrane region" description="Helical" evidence="1">
    <location>
        <begin position="21"/>
        <end position="40"/>
    </location>
</feature>
<accession>A0ABZ3EY33</accession>
<evidence type="ECO:0000313" key="3">
    <source>
        <dbReference type="Proteomes" id="UP001451571"/>
    </source>
</evidence>
<feature type="transmembrane region" description="Helical" evidence="1">
    <location>
        <begin position="84"/>
        <end position="104"/>
    </location>
</feature>
<name>A0ABZ3EY33_9FIRM</name>